<proteinExistence type="predicted"/>
<dbReference type="EMBL" id="LXQA010060165">
    <property type="protein sequence ID" value="MCI05917.1"/>
    <property type="molecule type" value="Genomic_DNA"/>
</dbReference>
<protein>
    <submittedName>
        <fullName evidence="2">Uncharacterized protein</fullName>
    </submittedName>
</protein>
<keyword evidence="3" id="KW-1185">Reference proteome</keyword>
<sequence>MADESKDPDKLKLNVAKPQIDGDSKSNNSQRKAVVVDTSSQFVTDKTYKDRNELINWVRGEAAKL</sequence>
<evidence type="ECO:0000313" key="2">
    <source>
        <dbReference type="EMBL" id="MCI05917.1"/>
    </source>
</evidence>
<dbReference type="Proteomes" id="UP000265520">
    <property type="component" value="Unassembled WGS sequence"/>
</dbReference>
<feature type="compositionally biased region" description="Basic and acidic residues" evidence="1">
    <location>
        <begin position="1"/>
        <end position="12"/>
    </location>
</feature>
<evidence type="ECO:0000313" key="3">
    <source>
        <dbReference type="Proteomes" id="UP000265520"/>
    </source>
</evidence>
<name>A0A392P1Q2_9FABA</name>
<feature type="region of interest" description="Disordered" evidence="1">
    <location>
        <begin position="1"/>
        <end position="33"/>
    </location>
</feature>
<reference evidence="2 3" key="1">
    <citation type="journal article" date="2018" name="Front. Plant Sci.">
        <title>Red Clover (Trifolium pratense) and Zigzag Clover (T. medium) - A Picture of Genomic Similarities and Differences.</title>
        <authorList>
            <person name="Dluhosova J."/>
            <person name="Istvanek J."/>
            <person name="Nedelnik J."/>
            <person name="Repkova J."/>
        </authorList>
    </citation>
    <scope>NUCLEOTIDE SEQUENCE [LARGE SCALE GENOMIC DNA]</scope>
    <source>
        <strain evidence="3">cv. 10/8</strain>
        <tissue evidence="2">Leaf</tissue>
    </source>
</reference>
<organism evidence="2 3">
    <name type="scientific">Trifolium medium</name>
    <dbReference type="NCBI Taxonomy" id="97028"/>
    <lineage>
        <taxon>Eukaryota</taxon>
        <taxon>Viridiplantae</taxon>
        <taxon>Streptophyta</taxon>
        <taxon>Embryophyta</taxon>
        <taxon>Tracheophyta</taxon>
        <taxon>Spermatophyta</taxon>
        <taxon>Magnoliopsida</taxon>
        <taxon>eudicotyledons</taxon>
        <taxon>Gunneridae</taxon>
        <taxon>Pentapetalae</taxon>
        <taxon>rosids</taxon>
        <taxon>fabids</taxon>
        <taxon>Fabales</taxon>
        <taxon>Fabaceae</taxon>
        <taxon>Papilionoideae</taxon>
        <taxon>50 kb inversion clade</taxon>
        <taxon>NPAAA clade</taxon>
        <taxon>Hologalegina</taxon>
        <taxon>IRL clade</taxon>
        <taxon>Trifolieae</taxon>
        <taxon>Trifolium</taxon>
    </lineage>
</organism>
<dbReference type="AlphaFoldDB" id="A0A392P1Q2"/>
<accession>A0A392P1Q2</accession>
<evidence type="ECO:0000256" key="1">
    <source>
        <dbReference type="SAM" id="MobiDB-lite"/>
    </source>
</evidence>
<comment type="caution">
    <text evidence="2">The sequence shown here is derived from an EMBL/GenBank/DDBJ whole genome shotgun (WGS) entry which is preliminary data.</text>
</comment>